<evidence type="ECO:0000256" key="2">
    <source>
        <dbReference type="SAM" id="SignalP"/>
    </source>
</evidence>
<organism evidence="4 5">
    <name type="scientific">Lottia gigantea</name>
    <name type="common">Giant owl limpet</name>
    <dbReference type="NCBI Taxonomy" id="225164"/>
    <lineage>
        <taxon>Eukaryota</taxon>
        <taxon>Metazoa</taxon>
        <taxon>Spiralia</taxon>
        <taxon>Lophotrochozoa</taxon>
        <taxon>Mollusca</taxon>
        <taxon>Gastropoda</taxon>
        <taxon>Patellogastropoda</taxon>
        <taxon>Lottioidea</taxon>
        <taxon>Lottiidae</taxon>
        <taxon>Lottia</taxon>
    </lineage>
</organism>
<dbReference type="InterPro" id="IPR025714">
    <property type="entry name" value="Methyltranfer_dom"/>
</dbReference>
<dbReference type="RefSeq" id="XP_009055319.1">
    <property type="nucleotide sequence ID" value="XM_009057071.1"/>
</dbReference>
<dbReference type="OrthoDB" id="206598at2759"/>
<protein>
    <recommendedName>
        <fullName evidence="3">Methyltransferase domain-containing protein</fullName>
    </recommendedName>
</protein>
<feature type="non-terminal residue" evidence="4">
    <location>
        <position position="1"/>
    </location>
</feature>
<dbReference type="HOGENOM" id="CLU_013673_1_0_1"/>
<gene>
    <name evidence="4" type="ORF">LOTGIDRAFT_104845</name>
</gene>
<dbReference type="InterPro" id="IPR029063">
    <property type="entry name" value="SAM-dependent_MTases_sf"/>
</dbReference>
<evidence type="ECO:0000313" key="5">
    <source>
        <dbReference type="Proteomes" id="UP000030746"/>
    </source>
</evidence>
<evidence type="ECO:0000259" key="3">
    <source>
        <dbReference type="Pfam" id="PF13679"/>
    </source>
</evidence>
<dbReference type="SUPFAM" id="SSF47616">
    <property type="entry name" value="GST C-terminal domain-like"/>
    <property type="match status" value="1"/>
</dbReference>
<dbReference type="PANTHER" id="PTHR13369:SF0">
    <property type="entry name" value="GLUTATHIONE S-TRANSFERASE C-TERMINAL DOMAIN-CONTAINING PROTEIN"/>
    <property type="match status" value="1"/>
</dbReference>
<dbReference type="KEGG" id="lgi:LOTGIDRAFT_104845"/>
<proteinExistence type="inferred from homology"/>
<comment type="similarity">
    <text evidence="1">Belongs to the GSTCD family.</text>
</comment>
<name>V4BX81_LOTGI</name>
<evidence type="ECO:0000313" key="4">
    <source>
        <dbReference type="EMBL" id="ESO93684.1"/>
    </source>
</evidence>
<dbReference type="Pfam" id="PF13679">
    <property type="entry name" value="Methyltransf_32"/>
    <property type="match status" value="1"/>
</dbReference>
<reference evidence="4 5" key="1">
    <citation type="journal article" date="2013" name="Nature">
        <title>Insights into bilaterian evolution from three spiralian genomes.</title>
        <authorList>
            <person name="Simakov O."/>
            <person name="Marletaz F."/>
            <person name="Cho S.J."/>
            <person name="Edsinger-Gonzales E."/>
            <person name="Havlak P."/>
            <person name="Hellsten U."/>
            <person name="Kuo D.H."/>
            <person name="Larsson T."/>
            <person name="Lv J."/>
            <person name="Arendt D."/>
            <person name="Savage R."/>
            <person name="Osoegawa K."/>
            <person name="de Jong P."/>
            <person name="Grimwood J."/>
            <person name="Chapman J.A."/>
            <person name="Shapiro H."/>
            <person name="Aerts A."/>
            <person name="Otillar R.P."/>
            <person name="Terry A.Y."/>
            <person name="Boore J.L."/>
            <person name="Grigoriev I.V."/>
            <person name="Lindberg D.R."/>
            <person name="Seaver E.C."/>
            <person name="Weisblat D.A."/>
            <person name="Putnam N.H."/>
            <person name="Rokhsar D.S."/>
        </authorList>
    </citation>
    <scope>NUCLEOTIDE SEQUENCE [LARGE SCALE GENOMIC DNA]</scope>
</reference>
<feature type="chain" id="PRO_5004718138" description="Methyltransferase domain-containing protein" evidence="2">
    <location>
        <begin position="17"/>
        <end position="570"/>
    </location>
</feature>
<dbReference type="SUPFAM" id="SSF53335">
    <property type="entry name" value="S-adenosyl-L-methionine-dependent methyltransferases"/>
    <property type="match status" value="1"/>
</dbReference>
<dbReference type="EMBL" id="KB201890">
    <property type="protein sequence ID" value="ESO93684.1"/>
    <property type="molecule type" value="Genomic_DNA"/>
</dbReference>
<dbReference type="Proteomes" id="UP000030746">
    <property type="component" value="Unassembled WGS sequence"/>
</dbReference>
<dbReference type="GeneID" id="20229903"/>
<dbReference type="PANTHER" id="PTHR13369">
    <property type="match status" value="1"/>
</dbReference>
<sequence>CIIIILKLFLITSISEKYVFQSSNILKGLNIEYIKESCLPCLVKNCILPVSLDEETCMIRSGLCGTVRHLIQSSHHNNPGENFIDLLGFRSGSLRMCAEVSGWTKLCEVDLPDAILNLVEMDIKEENEIAIPVDLLKLEMHFSKPPKIHNDHKIKKRILVENRDEILNSESVKIDVNDSVDTDELSRSISDSDSTTGDNYGCVKSEPYTIEEIISAFKTIAILDVEFVHVYSEGLEMTVADLILFVYCYLLMKSLNFKMDALKEHLPNISTWLDHMLSLPRIKESCQQCGLSWNPRLAGINNVTFKILSDTVPVDENMELHNIDIKLGKHPCNEDVGINWNDLPLSAHPQEGAVPQKRIERKCQQLENLVTAVVKLAKPGNIIVDFCSGGGHLGIVIAYLLPHCKIYLIENKEESIDRARTRIESLQLRNVVIYQCNLDYFHGNFDIGVCLHACGVATDMVLQQCLDNNASFVICPCCYGSIVKTHRIYYPRSKLFTNTGMTYKDFVTLGHAADQTEFNIALADQGVYCANLVDTDRAELARENHYSVSLCTLQPKSCTPKNNLLIGVPC</sequence>
<dbReference type="FunFam" id="3.40.50.150:FF:000725">
    <property type="entry name" value="Glutathione S-transferase, C-terminal domain-containing"/>
    <property type="match status" value="1"/>
</dbReference>
<dbReference type="Gene3D" id="3.40.50.150">
    <property type="entry name" value="Vaccinia Virus protein VP39"/>
    <property type="match status" value="1"/>
</dbReference>
<keyword evidence="5" id="KW-1185">Reference proteome</keyword>
<dbReference type="InterPro" id="IPR036282">
    <property type="entry name" value="Glutathione-S-Trfase_C_sf"/>
</dbReference>
<accession>V4BX81</accession>
<dbReference type="GO" id="GO:0005737">
    <property type="term" value="C:cytoplasm"/>
    <property type="evidence" value="ECO:0007669"/>
    <property type="project" value="TreeGrafter"/>
</dbReference>
<evidence type="ECO:0000256" key="1">
    <source>
        <dbReference type="ARBA" id="ARBA00008797"/>
    </source>
</evidence>
<dbReference type="STRING" id="225164.V4BX81"/>
<dbReference type="AlphaFoldDB" id="V4BX81"/>
<feature type="signal peptide" evidence="2">
    <location>
        <begin position="1"/>
        <end position="16"/>
    </location>
</feature>
<keyword evidence="2" id="KW-0732">Signal</keyword>
<feature type="domain" description="Methyltransferase" evidence="3">
    <location>
        <begin position="361"/>
        <end position="482"/>
    </location>
</feature>
<dbReference type="CTD" id="20229903"/>
<dbReference type="OMA" id="WTRFCEV"/>